<comment type="caution">
    <text evidence="1">The sequence shown here is derived from an EMBL/GenBank/DDBJ whole genome shotgun (WGS) entry which is preliminary data.</text>
</comment>
<keyword evidence="2" id="KW-1185">Reference proteome</keyword>
<dbReference type="AlphaFoldDB" id="A0A7J8SXM4"/>
<dbReference type="EMBL" id="JABFAC010000012">
    <property type="protein sequence ID" value="MBA0630868.1"/>
    <property type="molecule type" value="Genomic_DNA"/>
</dbReference>
<reference evidence="1 2" key="1">
    <citation type="journal article" date="2019" name="Genome Biol. Evol.">
        <title>Insights into the evolution of the New World diploid cottons (Gossypium, subgenus Houzingenia) based on genome sequencing.</title>
        <authorList>
            <person name="Grover C.E."/>
            <person name="Arick M.A. 2nd"/>
            <person name="Thrash A."/>
            <person name="Conover J.L."/>
            <person name="Sanders W.S."/>
            <person name="Peterson D.G."/>
            <person name="Frelichowski J.E."/>
            <person name="Scheffler J.A."/>
            <person name="Scheffler B.E."/>
            <person name="Wendel J.F."/>
        </authorList>
    </citation>
    <scope>NUCLEOTIDE SEQUENCE [LARGE SCALE GENOMIC DNA]</scope>
    <source>
        <strain evidence="1">27</strain>
        <tissue evidence="1">Leaf</tissue>
    </source>
</reference>
<feature type="non-terminal residue" evidence="1">
    <location>
        <position position="177"/>
    </location>
</feature>
<gene>
    <name evidence="1" type="ORF">Godav_002921</name>
</gene>
<protein>
    <submittedName>
        <fullName evidence="1">Uncharacterized protein</fullName>
    </submittedName>
</protein>
<dbReference type="Proteomes" id="UP000593561">
    <property type="component" value="Unassembled WGS sequence"/>
</dbReference>
<accession>A0A7J8SXM4</accession>
<name>A0A7J8SXM4_GOSDV</name>
<organism evidence="1 2">
    <name type="scientific">Gossypium davidsonii</name>
    <name type="common">Davidson's cotton</name>
    <name type="synonym">Gossypium klotzschianum subsp. davidsonii</name>
    <dbReference type="NCBI Taxonomy" id="34287"/>
    <lineage>
        <taxon>Eukaryota</taxon>
        <taxon>Viridiplantae</taxon>
        <taxon>Streptophyta</taxon>
        <taxon>Embryophyta</taxon>
        <taxon>Tracheophyta</taxon>
        <taxon>Spermatophyta</taxon>
        <taxon>Magnoliopsida</taxon>
        <taxon>eudicotyledons</taxon>
        <taxon>Gunneridae</taxon>
        <taxon>Pentapetalae</taxon>
        <taxon>rosids</taxon>
        <taxon>malvids</taxon>
        <taxon>Malvales</taxon>
        <taxon>Malvaceae</taxon>
        <taxon>Malvoideae</taxon>
        <taxon>Gossypium</taxon>
    </lineage>
</organism>
<evidence type="ECO:0000313" key="1">
    <source>
        <dbReference type="EMBL" id="MBA0630868.1"/>
    </source>
</evidence>
<proteinExistence type="predicted"/>
<sequence>MEEFITSLSIGDEEEETIYLGMESSDQEISFANCFMGSFLASRVVNFQAMRTTLALLNRPVECNEVYKLECSGFREASDNSPFRYVLRDINPSMNEIDVYLDGRSGVFSMGWNSTCKVSLRLLSRRHIDIMVDEDFERKTDFNEISYSSEKNGELVRSERKMRGFRDALVDCSLTDL</sequence>
<evidence type="ECO:0000313" key="2">
    <source>
        <dbReference type="Proteomes" id="UP000593561"/>
    </source>
</evidence>